<sequence>MLSLSLTFLAVAAAAVASPHAPRWDDLQVKHAWNTVPANWASEGAAPEGTTIDLRIALKPHQEDALVKALYEVSDPEHQRYGAHLTKGEIASLVAPHPDTHNLVSAWLSHHEIPESSVSVTGAVPGLQAHCNE</sequence>
<dbReference type="InterPro" id="IPR050819">
    <property type="entry name" value="Tripeptidyl-peptidase_I"/>
</dbReference>
<evidence type="ECO:0000256" key="1">
    <source>
        <dbReference type="SAM" id="SignalP"/>
    </source>
</evidence>
<dbReference type="GO" id="GO:0008240">
    <property type="term" value="F:tripeptidyl-peptidase activity"/>
    <property type="evidence" value="ECO:0007669"/>
    <property type="project" value="TreeGrafter"/>
</dbReference>
<keyword evidence="4" id="KW-1185">Reference proteome</keyword>
<dbReference type="PANTHER" id="PTHR14218">
    <property type="entry name" value="PROTEASE S8 TRIPEPTIDYL PEPTIDASE I CLN2"/>
    <property type="match status" value="1"/>
</dbReference>
<dbReference type="STRING" id="205917.A0A4Y9YCY9"/>
<dbReference type="Pfam" id="PF09286">
    <property type="entry name" value="Pro-kuma_activ"/>
    <property type="match status" value="1"/>
</dbReference>
<dbReference type="AlphaFoldDB" id="A0A4Y9YCY9"/>
<dbReference type="OrthoDB" id="3244585at2759"/>
<accession>A0A4Y9YCY9</accession>
<organism evidence="3 4">
    <name type="scientific">Dentipellis fragilis</name>
    <dbReference type="NCBI Taxonomy" id="205917"/>
    <lineage>
        <taxon>Eukaryota</taxon>
        <taxon>Fungi</taxon>
        <taxon>Dikarya</taxon>
        <taxon>Basidiomycota</taxon>
        <taxon>Agaricomycotina</taxon>
        <taxon>Agaricomycetes</taxon>
        <taxon>Russulales</taxon>
        <taxon>Hericiaceae</taxon>
        <taxon>Dentipellis</taxon>
    </lineage>
</organism>
<dbReference type="GO" id="GO:0006508">
    <property type="term" value="P:proteolysis"/>
    <property type="evidence" value="ECO:0007669"/>
    <property type="project" value="TreeGrafter"/>
</dbReference>
<reference evidence="3 4" key="1">
    <citation type="submission" date="2019-02" db="EMBL/GenBank/DDBJ databases">
        <title>Genome sequencing of the rare red list fungi Dentipellis fragilis.</title>
        <authorList>
            <person name="Buettner E."/>
            <person name="Kellner H."/>
        </authorList>
    </citation>
    <scope>NUCLEOTIDE SEQUENCE [LARGE SCALE GENOMIC DNA]</scope>
    <source>
        <strain evidence="3 4">DSM 105465</strain>
    </source>
</reference>
<dbReference type="SMART" id="SM00944">
    <property type="entry name" value="Pro-kuma_activ"/>
    <property type="match status" value="1"/>
</dbReference>
<feature type="chain" id="PRO_5021193294" description="Peptidase S53 activation domain-containing protein" evidence="1">
    <location>
        <begin position="18"/>
        <end position="133"/>
    </location>
</feature>
<comment type="caution">
    <text evidence="3">The sequence shown here is derived from an EMBL/GenBank/DDBJ whole genome shotgun (WGS) entry which is preliminary data.</text>
</comment>
<proteinExistence type="predicted"/>
<evidence type="ECO:0000313" key="3">
    <source>
        <dbReference type="EMBL" id="TFY59321.1"/>
    </source>
</evidence>
<protein>
    <recommendedName>
        <fullName evidence="2">Peptidase S53 activation domain-containing protein</fullName>
    </recommendedName>
</protein>
<dbReference type="Proteomes" id="UP000298327">
    <property type="component" value="Unassembled WGS sequence"/>
</dbReference>
<evidence type="ECO:0000259" key="2">
    <source>
        <dbReference type="SMART" id="SM00944"/>
    </source>
</evidence>
<dbReference type="InterPro" id="IPR015366">
    <property type="entry name" value="S53_propep"/>
</dbReference>
<dbReference type="SUPFAM" id="SSF54897">
    <property type="entry name" value="Protease propeptides/inhibitors"/>
    <property type="match status" value="1"/>
</dbReference>
<keyword evidence="1" id="KW-0732">Signal</keyword>
<dbReference type="PANTHER" id="PTHR14218:SF15">
    <property type="entry name" value="TRIPEPTIDYL-PEPTIDASE 1"/>
    <property type="match status" value="1"/>
</dbReference>
<gene>
    <name evidence="3" type="ORF">EVG20_g7835</name>
</gene>
<feature type="domain" description="Peptidase S53 activation" evidence="2">
    <location>
        <begin position="37"/>
        <end position="132"/>
    </location>
</feature>
<dbReference type="CDD" id="cd11377">
    <property type="entry name" value="Pro-peptidase_S53"/>
    <property type="match status" value="1"/>
</dbReference>
<feature type="signal peptide" evidence="1">
    <location>
        <begin position="1"/>
        <end position="17"/>
    </location>
</feature>
<name>A0A4Y9YCY9_9AGAM</name>
<dbReference type="GO" id="GO:0004175">
    <property type="term" value="F:endopeptidase activity"/>
    <property type="evidence" value="ECO:0007669"/>
    <property type="project" value="TreeGrafter"/>
</dbReference>
<evidence type="ECO:0000313" key="4">
    <source>
        <dbReference type="Proteomes" id="UP000298327"/>
    </source>
</evidence>
<dbReference type="EMBL" id="SEOQ01000626">
    <property type="protein sequence ID" value="TFY59321.1"/>
    <property type="molecule type" value="Genomic_DNA"/>
</dbReference>